<evidence type="ECO:0000313" key="3">
    <source>
        <dbReference type="Proteomes" id="UP000006671"/>
    </source>
</evidence>
<name>D2VRQ9_NAEGR</name>
<feature type="compositionally biased region" description="Polar residues" evidence="1">
    <location>
        <begin position="322"/>
        <end position="336"/>
    </location>
</feature>
<dbReference type="VEuPathDB" id="AmoebaDB:NAEGRDRAFT_80997"/>
<feature type="compositionally biased region" description="Polar residues" evidence="1">
    <location>
        <begin position="142"/>
        <end position="152"/>
    </location>
</feature>
<dbReference type="OrthoDB" id="10258500at2759"/>
<gene>
    <name evidence="2" type="ORF">NAEGRDRAFT_80997</name>
</gene>
<sequence length="432" mass="49758">MTQRFYANTTRFVPRPEKKGRNLRQIEEQFRILDEKEKKLREKFVEEEEKDTNSSLNTSAFNSSILSAANESLNQSSNTVEGIDNTFIMTFEKRAKSTNSHHNPFRSVPPKPKPPKLIVVPNTTTQFRSSLHLKQTARKRSQPNILTQSTPNNTSYYSEAETEEEINIQDRTTLDNEEETEEKEIAEELPTIFTLSSGMDPKVTEIFSFEVRVHQLAEHPNGLFDVKVYDESKPFERVFILKDLRINRDCYIIFHEPSFIKFNALTLPWVERPENLVNHTIVVEVQGTYPTKTKIAKSTIKFSHKQSPVSDFLNRSKRSITPPESKTMSPSRSTPKVLNLSFNNTLPFTTTPSVPKENDLQRSLSCIPVTSLSLKIQTPAVPIEEDMIQRHKLERSNSIDSQLSPSSQKYRQLQALRENMKLNLMLQQKLLS</sequence>
<proteinExistence type="predicted"/>
<feature type="region of interest" description="Disordered" evidence="1">
    <location>
        <begin position="130"/>
        <end position="164"/>
    </location>
</feature>
<feature type="region of interest" description="Disordered" evidence="1">
    <location>
        <begin position="313"/>
        <end position="336"/>
    </location>
</feature>
<dbReference type="EMBL" id="GG738892">
    <property type="protein sequence ID" value="EFC40435.1"/>
    <property type="molecule type" value="Genomic_DNA"/>
</dbReference>
<feature type="region of interest" description="Disordered" evidence="1">
    <location>
        <begin position="97"/>
        <end position="116"/>
    </location>
</feature>
<reference evidence="2 3" key="1">
    <citation type="journal article" date="2010" name="Cell">
        <title>The genome of Naegleria gruberi illuminates early eukaryotic versatility.</title>
        <authorList>
            <person name="Fritz-Laylin L.K."/>
            <person name="Prochnik S.E."/>
            <person name="Ginger M.L."/>
            <person name="Dacks J.B."/>
            <person name="Carpenter M.L."/>
            <person name="Field M.C."/>
            <person name="Kuo A."/>
            <person name="Paredez A."/>
            <person name="Chapman J."/>
            <person name="Pham J."/>
            <person name="Shu S."/>
            <person name="Neupane R."/>
            <person name="Cipriano M."/>
            <person name="Mancuso J."/>
            <person name="Tu H."/>
            <person name="Salamov A."/>
            <person name="Lindquist E."/>
            <person name="Shapiro H."/>
            <person name="Lucas S."/>
            <person name="Grigoriev I.V."/>
            <person name="Cande W.Z."/>
            <person name="Fulton C."/>
            <person name="Rokhsar D.S."/>
            <person name="Dawson S.C."/>
        </authorList>
    </citation>
    <scope>NUCLEOTIDE SEQUENCE [LARGE SCALE GENOMIC DNA]</scope>
    <source>
        <strain evidence="2 3">NEG-M</strain>
    </source>
</reference>
<dbReference type="OMA" id="IDNTFIM"/>
<keyword evidence="3" id="KW-1185">Reference proteome</keyword>
<evidence type="ECO:0000313" key="2">
    <source>
        <dbReference type="EMBL" id="EFC40435.1"/>
    </source>
</evidence>
<dbReference type="GeneID" id="8851007"/>
<dbReference type="RefSeq" id="XP_002673179.1">
    <property type="nucleotide sequence ID" value="XM_002673133.1"/>
</dbReference>
<dbReference type="InParanoid" id="D2VRQ9"/>
<evidence type="ECO:0000256" key="1">
    <source>
        <dbReference type="SAM" id="MobiDB-lite"/>
    </source>
</evidence>
<dbReference type="Proteomes" id="UP000006671">
    <property type="component" value="Unassembled WGS sequence"/>
</dbReference>
<organism evidence="3">
    <name type="scientific">Naegleria gruberi</name>
    <name type="common">Amoeba</name>
    <dbReference type="NCBI Taxonomy" id="5762"/>
    <lineage>
        <taxon>Eukaryota</taxon>
        <taxon>Discoba</taxon>
        <taxon>Heterolobosea</taxon>
        <taxon>Tetramitia</taxon>
        <taxon>Eutetramitia</taxon>
        <taxon>Vahlkampfiidae</taxon>
        <taxon>Naegleria</taxon>
    </lineage>
</organism>
<accession>D2VRQ9</accession>
<dbReference type="AlphaFoldDB" id="D2VRQ9"/>
<dbReference type="KEGG" id="ngr:NAEGRDRAFT_80997"/>
<protein>
    <submittedName>
        <fullName evidence="2">Uncharacterized protein</fullName>
    </submittedName>
</protein>